<evidence type="ECO:0000313" key="2">
    <source>
        <dbReference type="Proteomes" id="UP001386955"/>
    </source>
</evidence>
<protein>
    <submittedName>
        <fullName evidence="1">Uncharacterized protein</fullName>
    </submittedName>
</protein>
<dbReference type="Proteomes" id="UP001386955">
    <property type="component" value="Unassembled WGS sequence"/>
</dbReference>
<comment type="caution">
    <text evidence="1">The sequence shown here is derived from an EMBL/GenBank/DDBJ whole genome shotgun (WGS) entry which is preliminary data.</text>
</comment>
<keyword evidence="2" id="KW-1185">Reference proteome</keyword>
<dbReference type="AlphaFoldDB" id="A0AAN9T507"/>
<proteinExistence type="predicted"/>
<organism evidence="1 2">
    <name type="scientific">Psophocarpus tetragonolobus</name>
    <name type="common">Winged bean</name>
    <name type="synonym">Dolichos tetragonolobus</name>
    <dbReference type="NCBI Taxonomy" id="3891"/>
    <lineage>
        <taxon>Eukaryota</taxon>
        <taxon>Viridiplantae</taxon>
        <taxon>Streptophyta</taxon>
        <taxon>Embryophyta</taxon>
        <taxon>Tracheophyta</taxon>
        <taxon>Spermatophyta</taxon>
        <taxon>Magnoliopsida</taxon>
        <taxon>eudicotyledons</taxon>
        <taxon>Gunneridae</taxon>
        <taxon>Pentapetalae</taxon>
        <taxon>rosids</taxon>
        <taxon>fabids</taxon>
        <taxon>Fabales</taxon>
        <taxon>Fabaceae</taxon>
        <taxon>Papilionoideae</taxon>
        <taxon>50 kb inversion clade</taxon>
        <taxon>NPAAA clade</taxon>
        <taxon>indigoferoid/millettioid clade</taxon>
        <taxon>Phaseoleae</taxon>
        <taxon>Psophocarpus</taxon>
    </lineage>
</organism>
<accession>A0AAN9T507</accession>
<gene>
    <name evidence="1" type="ORF">VNO78_03828</name>
</gene>
<evidence type="ECO:0000313" key="1">
    <source>
        <dbReference type="EMBL" id="KAK7412372.1"/>
    </source>
</evidence>
<reference evidence="1 2" key="1">
    <citation type="submission" date="2024-01" db="EMBL/GenBank/DDBJ databases">
        <title>The genomes of 5 underutilized Papilionoideae crops provide insights into root nodulation and disease resistanc.</title>
        <authorList>
            <person name="Jiang F."/>
        </authorList>
    </citation>
    <scope>NUCLEOTIDE SEQUENCE [LARGE SCALE GENOMIC DNA]</scope>
    <source>
        <strain evidence="1">DUOXIRENSHENG_FW03</strain>
        <tissue evidence="1">Leaves</tissue>
    </source>
</reference>
<sequence length="86" mass="9943">MLIPTRSLRPREKAITQARDSASARFIFQKWSQRHQRFSIPGGLSTRPPNIRKARNSTLHENKQAKIDSHGEIEMMEGSPSKLYLR</sequence>
<name>A0AAN9T507_PSOTE</name>
<dbReference type="EMBL" id="JAYMYS010000001">
    <property type="protein sequence ID" value="KAK7412372.1"/>
    <property type="molecule type" value="Genomic_DNA"/>
</dbReference>